<evidence type="ECO:0000313" key="12">
    <source>
        <dbReference type="EMBL" id="CAA9266716.1"/>
    </source>
</evidence>
<evidence type="ECO:0000256" key="11">
    <source>
        <dbReference type="SAM" id="Phobius"/>
    </source>
</evidence>
<dbReference type="InterPro" id="IPR023171">
    <property type="entry name" value="Na/H_antiporter_dom_sf"/>
</dbReference>
<keyword evidence="10" id="KW-0739">Sodium transport</keyword>
<feature type="transmembrane region" description="Helical" evidence="11">
    <location>
        <begin position="170"/>
        <end position="190"/>
    </location>
</feature>
<dbReference type="PANTHER" id="PTHR30341">
    <property type="entry name" value="SODIUM ION/PROTON ANTIPORTER NHAA-RELATED"/>
    <property type="match status" value="1"/>
</dbReference>
<evidence type="ECO:0000256" key="10">
    <source>
        <dbReference type="ARBA" id="ARBA00023201"/>
    </source>
</evidence>
<reference evidence="12" key="1">
    <citation type="submission" date="2020-02" db="EMBL/GenBank/DDBJ databases">
        <authorList>
            <person name="Meier V. D."/>
        </authorList>
    </citation>
    <scope>NUCLEOTIDE SEQUENCE</scope>
    <source>
        <strain evidence="12">AVDCRST_MAG57</strain>
    </source>
</reference>
<accession>A0A6J4J4A5</accession>
<dbReference type="GO" id="GO:0005886">
    <property type="term" value="C:plasma membrane"/>
    <property type="evidence" value="ECO:0007669"/>
    <property type="project" value="UniProtKB-SubCell"/>
</dbReference>
<dbReference type="GO" id="GO:0015385">
    <property type="term" value="F:sodium:proton antiporter activity"/>
    <property type="evidence" value="ECO:0007669"/>
    <property type="project" value="TreeGrafter"/>
</dbReference>
<dbReference type="PANTHER" id="PTHR30341:SF0">
    <property type="entry name" value="NA(+)_H(+) ANTIPORTER NHAA"/>
    <property type="match status" value="1"/>
</dbReference>
<dbReference type="EMBL" id="CADCTI010000241">
    <property type="protein sequence ID" value="CAA9266716.1"/>
    <property type="molecule type" value="Genomic_DNA"/>
</dbReference>
<feature type="transmembrane region" description="Helical" evidence="11">
    <location>
        <begin position="107"/>
        <end position="131"/>
    </location>
</feature>
<keyword evidence="4" id="KW-1003">Cell membrane</keyword>
<evidence type="ECO:0000256" key="2">
    <source>
        <dbReference type="ARBA" id="ARBA00022448"/>
    </source>
</evidence>
<dbReference type="Pfam" id="PF06965">
    <property type="entry name" value="Na_H_antiport_1"/>
    <property type="match status" value="1"/>
</dbReference>
<keyword evidence="9 11" id="KW-0472">Membrane</keyword>
<feature type="transmembrane region" description="Helical" evidence="11">
    <location>
        <begin position="29"/>
        <end position="48"/>
    </location>
</feature>
<keyword evidence="3" id="KW-0050">Antiport</keyword>
<keyword evidence="8" id="KW-0406">Ion transport</keyword>
<keyword evidence="5 11" id="KW-0812">Transmembrane</keyword>
<sequence>MTVESPPTPGAAGLLVRVGATVRRSRTEAGAGAVLLAATIAALLWANLPWGDTYEGFWHTEFTLGLGSIELAMDLRHWVNDGLMTLFFFVVGLEVKRELVLGELADLKRAAVPGAAALAGLAVPALVYVLVNLGDPAASAWGVVISTDTAFVLGLLALLGRACPPQLRVFLLALAIADDVGALVVIAVVYTEDP</sequence>
<dbReference type="GO" id="GO:0006885">
    <property type="term" value="P:regulation of pH"/>
    <property type="evidence" value="ECO:0007669"/>
    <property type="project" value="InterPro"/>
</dbReference>
<evidence type="ECO:0000256" key="6">
    <source>
        <dbReference type="ARBA" id="ARBA00022989"/>
    </source>
</evidence>
<evidence type="ECO:0000256" key="1">
    <source>
        <dbReference type="ARBA" id="ARBA00004429"/>
    </source>
</evidence>
<comment type="subcellular location">
    <subcellularLocation>
        <location evidence="1">Cell inner membrane</location>
        <topology evidence="1">Multi-pass membrane protein</topology>
    </subcellularLocation>
</comment>
<evidence type="ECO:0000256" key="5">
    <source>
        <dbReference type="ARBA" id="ARBA00022692"/>
    </source>
</evidence>
<feature type="transmembrane region" description="Helical" evidence="11">
    <location>
        <begin position="137"/>
        <end position="158"/>
    </location>
</feature>
<evidence type="ECO:0000256" key="4">
    <source>
        <dbReference type="ARBA" id="ARBA00022475"/>
    </source>
</evidence>
<evidence type="ECO:0000256" key="9">
    <source>
        <dbReference type="ARBA" id="ARBA00023136"/>
    </source>
</evidence>
<name>A0A6J4J4A5_9ACTN</name>
<keyword evidence="2" id="KW-0813">Transport</keyword>
<dbReference type="AlphaFoldDB" id="A0A6J4J4A5"/>
<dbReference type="InterPro" id="IPR004670">
    <property type="entry name" value="NhaA"/>
</dbReference>
<keyword evidence="6 11" id="KW-1133">Transmembrane helix</keyword>
<protein>
    <submittedName>
        <fullName evidence="12">Na+/H+ antiporter NhaA type</fullName>
    </submittedName>
</protein>
<dbReference type="Gene3D" id="1.20.1530.10">
    <property type="entry name" value="Na+/H+ antiporter like domain"/>
    <property type="match status" value="1"/>
</dbReference>
<evidence type="ECO:0000256" key="3">
    <source>
        <dbReference type="ARBA" id="ARBA00022449"/>
    </source>
</evidence>
<gene>
    <name evidence="12" type="ORF">AVDCRST_MAG57-2891</name>
</gene>
<organism evidence="12">
    <name type="scientific">uncultured Blastococcus sp</name>
    <dbReference type="NCBI Taxonomy" id="217144"/>
    <lineage>
        <taxon>Bacteria</taxon>
        <taxon>Bacillati</taxon>
        <taxon>Actinomycetota</taxon>
        <taxon>Actinomycetes</taxon>
        <taxon>Geodermatophilales</taxon>
        <taxon>Geodermatophilaceae</taxon>
        <taxon>Blastococcus</taxon>
        <taxon>environmental samples</taxon>
    </lineage>
</organism>
<evidence type="ECO:0000256" key="7">
    <source>
        <dbReference type="ARBA" id="ARBA00023053"/>
    </source>
</evidence>
<feature type="non-terminal residue" evidence="12">
    <location>
        <position position="194"/>
    </location>
</feature>
<evidence type="ECO:0000256" key="8">
    <source>
        <dbReference type="ARBA" id="ARBA00023065"/>
    </source>
</evidence>
<proteinExistence type="predicted"/>
<keyword evidence="7" id="KW-0915">Sodium</keyword>